<evidence type="ECO:0000256" key="2">
    <source>
        <dbReference type="SAM" id="Phobius"/>
    </source>
</evidence>
<dbReference type="InterPro" id="IPR000983">
    <property type="entry name" value="Bac_GSPG_pilin"/>
</dbReference>
<gene>
    <name evidence="3" type="ORF">D7V64_03780</name>
</gene>
<dbReference type="GO" id="GO:0015627">
    <property type="term" value="C:type II protein secretion system complex"/>
    <property type="evidence" value="ECO:0007669"/>
    <property type="project" value="InterPro"/>
</dbReference>
<keyword evidence="2" id="KW-0472">Membrane</keyword>
<dbReference type="InterPro" id="IPR031982">
    <property type="entry name" value="PilE-like"/>
</dbReference>
<dbReference type="RefSeq" id="WP_120366890.1">
    <property type="nucleotide sequence ID" value="NZ_RAXZ01000003.1"/>
</dbReference>
<dbReference type="EMBL" id="RAXZ01000003">
    <property type="protein sequence ID" value="RKG54705.1"/>
    <property type="molecule type" value="Genomic_DNA"/>
</dbReference>
<dbReference type="Gene3D" id="3.30.700.10">
    <property type="entry name" value="Glycoprotein, Type 4 Pilin"/>
    <property type="match status" value="1"/>
</dbReference>
<feature type="transmembrane region" description="Helical" evidence="2">
    <location>
        <begin position="6"/>
        <end position="29"/>
    </location>
</feature>
<dbReference type="PRINTS" id="PR00813">
    <property type="entry name" value="BCTERIALGSPG"/>
</dbReference>
<evidence type="ECO:0000313" key="4">
    <source>
        <dbReference type="Proteomes" id="UP000281084"/>
    </source>
</evidence>
<keyword evidence="2" id="KW-0812">Transmembrane</keyword>
<reference evidence="3 4" key="1">
    <citation type="submission" date="2018-09" db="EMBL/GenBank/DDBJ databases">
        <title>The draft genome of Acinetobacter spp. strains.</title>
        <authorList>
            <person name="Qin J."/>
            <person name="Feng Y."/>
            <person name="Zong Z."/>
        </authorList>
    </citation>
    <scope>NUCLEOTIDE SEQUENCE [LARGE SCALE GENOMIC DNA]</scope>
    <source>
        <strain evidence="3 4">WCHAc060002</strain>
    </source>
</reference>
<dbReference type="AlphaFoldDB" id="A0A3A8G710"/>
<dbReference type="PROSITE" id="PS00409">
    <property type="entry name" value="PROKAR_NTER_METHYL"/>
    <property type="match status" value="1"/>
</dbReference>
<protein>
    <submittedName>
        <fullName evidence="3">Prepilin-type N-terminal cleavage/methylation domain-containing protein</fullName>
    </submittedName>
</protein>
<proteinExistence type="predicted"/>
<dbReference type="InterPro" id="IPR012902">
    <property type="entry name" value="N_methyl_site"/>
</dbReference>
<dbReference type="NCBIfam" id="TIGR02532">
    <property type="entry name" value="IV_pilin_GFxxxE"/>
    <property type="match status" value="1"/>
</dbReference>
<dbReference type="Pfam" id="PF16732">
    <property type="entry name" value="ComP_DUS"/>
    <property type="match status" value="1"/>
</dbReference>
<keyword evidence="1" id="KW-0488">Methylation</keyword>
<dbReference type="SUPFAM" id="SSF54523">
    <property type="entry name" value="Pili subunits"/>
    <property type="match status" value="1"/>
</dbReference>
<dbReference type="Pfam" id="PF07963">
    <property type="entry name" value="N_methyl"/>
    <property type="match status" value="1"/>
</dbReference>
<evidence type="ECO:0000256" key="1">
    <source>
        <dbReference type="ARBA" id="ARBA00022481"/>
    </source>
</evidence>
<dbReference type="InterPro" id="IPR045584">
    <property type="entry name" value="Pilin-like"/>
</dbReference>
<evidence type="ECO:0000313" key="3">
    <source>
        <dbReference type="EMBL" id="RKG54705.1"/>
    </source>
</evidence>
<organism evidence="3 4">
    <name type="scientific">Acinetobacter cumulans</name>
    <dbReference type="NCBI Taxonomy" id="2136182"/>
    <lineage>
        <taxon>Bacteria</taxon>
        <taxon>Pseudomonadati</taxon>
        <taxon>Pseudomonadota</taxon>
        <taxon>Gammaproteobacteria</taxon>
        <taxon>Moraxellales</taxon>
        <taxon>Moraxellaceae</taxon>
        <taxon>Acinetobacter</taxon>
    </lineage>
</organism>
<dbReference type="GO" id="GO:0015628">
    <property type="term" value="P:protein secretion by the type II secretion system"/>
    <property type="evidence" value="ECO:0007669"/>
    <property type="project" value="InterPro"/>
</dbReference>
<name>A0A3A8G710_9GAMM</name>
<accession>A0A3A8G710</accession>
<dbReference type="PANTHER" id="PTHR30093:SF47">
    <property type="entry name" value="TYPE IV PILUS NON-CORE MINOR PILIN PILE"/>
    <property type="match status" value="1"/>
</dbReference>
<comment type="caution">
    <text evidence="3">The sequence shown here is derived from an EMBL/GenBank/DDBJ whole genome shotgun (WGS) entry which is preliminary data.</text>
</comment>
<dbReference type="Proteomes" id="UP000281084">
    <property type="component" value="Unassembled WGS sequence"/>
</dbReference>
<dbReference type="PANTHER" id="PTHR30093">
    <property type="entry name" value="GENERAL SECRETION PATHWAY PROTEIN G"/>
    <property type="match status" value="1"/>
</dbReference>
<sequence>MVMKGFTLVEVMITVAILGIITAIALPSYQESVKKSKRVEMQSQMVDIASKLQRYKIANFTFNEPGTTTAITLNYVQIPTTYPTAGQALYDVQLANVTSGTWELEAIPKTGTAVATDGTLRMNSKGERCWAKGQSTCTLDASSNWDGK</sequence>
<keyword evidence="2" id="KW-1133">Transmembrane helix</keyword>
<dbReference type="GO" id="GO:0043683">
    <property type="term" value="P:type IV pilus assembly"/>
    <property type="evidence" value="ECO:0007669"/>
    <property type="project" value="InterPro"/>
</dbReference>